<evidence type="ECO:0000313" key="10">
    <source>
        <dbReference type="Proteomes" id="UP000214975"/>
    </source>
</evidence>
<protein>
    <recommendedName>
        <fullName evidence="4 8">Probable 2-phosphosulfolactate phosphatase</fullName>
        <ecNumber evidence="3 8">3.1.3.71</ecNumber>
    </recommendedName>
</protein>
<comment type="similarity">
    <text evidence="2 8">Belongs to the ComB family.</text>
</comment>
<dbReference type="RefSeq" id="WP_094397208.1">
    <property type="nucleotide sequence ID" value="NZ_CP016893.1"/>
</dbReference>
<evidence type="ECO:0000256" key="2">
    <source>
        <dbReference type="ARBA" id="ARBA00009997"/>
    </source>
</evidence>
<evidence type="ECO:0000256" key="6">
    <source>
        <dbReference type="ARBA" id="ARBA00022842"/>
    </source>
</evidence>
<comment type="catalytic activity">
    <reaction evidence="7 8">
        <text>(2R)-O-phospho-3-sulfolactate + H2O = (2R)-3-sulfolactate + phosphate</text>
        <dbReference type="Rhea" id="RHEA:23416"/>
        <dbReference type="ChEBI" id="CHEBI:15377"/>
        <dbReference type="ChEBI" id="CHEBI:15597"/>
        <dbReference type="ChEBI" id="CHEBI:43474"/>
        <dbReference type="ChEBI" id="CHEBI:58738"/>
        <dbReference type="EC" id="3.1.3.71"/>
    </reaction>
</comment>
<dbReference type="HAMAP" id="MF_00490">
    <property type="entry name" value="ComB"/>
    <property type="match status" value="1"/>
</dbReference>
<name>A0A223HYM8_THETR</name>
<comment type="cofactor">
    <cofactor evidence="1 8">
        <name>Mg(2+)</name>
        <dbReference type="ChEBI" id="CHEBI:18420"/>
    </cofactor>
</comment>
<dbReference type="AlphaFoldDB" id="A0A223HYM8"/>
<evidence type="ECO:0000256" key="3">
    <source>
        <dbReference type="ARBA" id="ARBA00012953"/>
    </source>
</evidence>
<evidence type="ECO:0000256" key="4">
    <source>
        <dbReference type="ARBA" id="ARBA00021948"/>
    </source>
</evidence>
<dbReference type="Pfam" id="PF04029">
    <property type="entry name" value="2-ph_phosp"/>
    <property type="match status" value="1"/>
</dbReference>
<dbReference type="EC" id="3.1.3.71" evidence="3 8"/>
<dbReference type="GO" id="GO:0000287">
    <property type="term" value="F:magnesium ion binding"/>
    <property type="evidence" value="ECO:0007669"/>
    <property type="project" value="UniProtKB-UniRule"/>
</dbReference>
<keyword evidence="6 8" id="KW-0460">Magnesium</keyword>
<reference evidence="9 10" key="1">
    <citation type="submission" date="2016-08" db="EMBL/GenBank/DDBJ databases">
        <title>A novel genetic cassette of butanologenic Thermoanaerobacterium thermosaccharolyticum that directly convert cellulose to butanol.</title>
        <authorList>
            <person name="Li T."/>
            <person name="He J."/>
        </authorList>
    </citation>
    <scope>NUCLEOTIDE SEQUENCE [LARGE SCALE GENOMIC DNA]</scope>
    <source>
        <strain evidence="9 10">TG57</strain>
    </source>
</reference>
<dbReference type="EMBL" id="CP016893">
    <property type="protein sequence ID" value="AST57385.1"/>
    <property type="molecule type" value="Genomic_DNA"/>
</dbReference>
<dbReference type="Gene3D" id="3.90.1560.10">
    <property type="entry name" value="ComB-like"/>
    <property type="match status" value="1"/>
</dbReference>
<evidence type="ECO:0000256" key="8">
    <source>
        <dbReference type="HAMAP-Rule" id="MF_00490"/>
    </source>
</evidence>
<evidence type="ECO:0000313" key="9">
    <source>
        <dbReference type="EMBL" id="AST57385.1"/>
    </source>
</evidence>
<accession>A0A223HYM8</accession>
<dbReference type="InterPro" id="IPR005238">
    <property type="entry name" value="ComB-like"/>
</dbReference>
<dbReference type="PANTHER" id="PTHR37311:SF1">
    <property type="entry name" value="2-PHOSPHOSULFOLACTATE PHOSPHATASE-RELATED"/>
    <property type="match status" value="1"/>
</dbReference>
<dbReference type="PANTHER" id="PTHR37311">
    <property type="entry name" value="2-PHOSPHOSULFOLACTATE PHOSPHATASE-RELATED"/>
    <property type="match status" value="1"/>
</dbReference>
<dbReference type="SUPFAM" id="SSF142823">
    <property type="entry name" value="ComB-like"/>
    <property type="match status" value="1"/>
</dbReference>
<organism evidence="9 10">
    <name type="scientific">Thermoanaerobacterium thermosaccharolyticum</name>
    <name type="common">Clostridium thermosaccharolyticum</name>
    <dbReference type="NCBI Taxonomy" id="1517"/>
    <lineage>
        <taxon>Bacteria</taxon>
        <taxon>Bacillati</taxon>
        <taxon>Bacillota</taxon>
        <taxon>Clostridia</taxon>
        <taxon>Thermoanaerobacterales</taxon>
        <taxon>Thermoanaerobacteraceae</taxon>
        <taxon>Thermoanaerobacterium</taxon>
    </lineage>
</organism>
<evidence type="ECO:0000256" key="7">
    <source>
        <dbReference type="ARBA" id="ARBA00033711"/>
    </source>
</evidence>
<evidence type="ECO:0000256" key="5">
    <source>
        <dbReference type="ARBA" id="ARBA00022801"/>
    </source>
</evidence>
<proteinExistence type="inferred from homology"/>
<sequence length="239" mass="26598">MYVETYETYSTVPEEKLENKVVVVIDTLRMSSVITTALANGAKEVIPVAEIEDAVRLAKYLERNSFLLGGERNGAKIEGFDLSNSPFEYKVDVVKNKTIIITTTNGTKALKKASISDDVIIGCLLNASAVADYLFNKNKDIVIICAGTKGKFSIDDIITAGAIYDKLKNKISFDSDDLSKASYFLYQMFQNDIPSILKESIPFSIMKRLGYENDLPYCASIDTFYILPKYNSNRGSIVR</sequence>
<evidence type="ECO:0000256" key="1">
    <source>
        <dbReference type="ARBA" id="ARBA00001946"/>
    </source>
</evidence>
<keyword evidence="5 8" id="KW-0378">Hydrolase</keyword>
<dbReference type="NCBIfam" id="NF002054">
    <property type="entry name" value="PRK00886.1-3"/>
    <property type="match status" value="1"/>
</dbReference>
<dbReference type="InterPro" id="IPR036702">
    <property type="entry name" value="ComB-like_sf"/>
</dbReference>
<dbReference type="Proteomes" id="UP000214975">
    <property type="component" value="Chromosome"/>
</dbReference>
<dbReference type="GO" id="GO:0050532">
    <property type="term" value="F:2-phosphosulfolactate phosphatase activity"/>
    <property type="evidence" value="ECO:0007669"/>
    <property type="project" value="UniProtKB-UniRule"/>
</dbReference>
<dbReference type="FunFam" id="3.90.1560.10:FF:000001">
    <property type="entry name" value="Probable 2-phosphosulfolactate phosphatase"/>
    <property type="match status" value="1"/>
</dbReference>
<gene>
    <name evidence="8" type="primary">comB</name>
    <name evidence="9" type="ORF">Thert_01313</name>
</gene>
<dbReference type="GO" id="GO:0050545">
    <property type="term" value="F:sulfopyruvate decarboxylase activity"/>
    <property type="evidence" value="ECO:0007669"/>
    <property type="project" value="TreeGrafter"/>
</dbReference>